<keyword evidence="3" id="KW-1185">Reference proteome</keyword>
<organism evidence="2 3">
    <name type="scientific">Gossypium darwinii</name>
    <name type="common">Darwin's cotton</name>
    <name type="synonym">Gossypium barbadense var. darwinii</name>
    <dbReference type="NCBI Taxonomy" id="34276"/>
    <lineage>
        <taxon>Eukaryota</taxon>
        <taxon>Viridiplantae</taxon>
        <taxon>Streptophyta</taxon>
        <taxon>Embryophyta</taxon>
        <taxon>Tracheophyta</taxon>
        <taxon>Spermatophyta</taxon>
        <taxon>Magnoliopsida</taxon>
        <taxon>eudicotyledons</taxon>
        <taxon>Gunneridae</taxon>
        <taxon>Pentapetalae</taxon>
        <taxon>rosids</taxon>
        <taxon>malvids</taxon>
        <taxon>Malvales</taxon>
        <taxon>Malvaceae</taxon>
        <taxon>Malvoideae</taxon>
        <taxon>Gossypium</taxon>
    </lineage>
</organism>
<feature type="signal peptide" evidence="1">
    <location>
        <begin position="1"/>
        <end position="15"/>
    </location>
</feature>
<accession>A0A5D2GJ28</accession>
<feature type="chain" id="PRO_5022921966" description="Secreted protein" evidence="1">
    <location>
        <begin position="16"/>
        <end position="70"/>
    </location>
</feature>
<dbReference type="PROSITE" id="PS51257">
    <property type="entry name" value="PROKAR_LIPOPROTEIN"/>
    <property type="match status" value="1"/>
</dbReference>
<name>A0A5D2GJ28_GOSDA</name>
<dbReference type="AlphaFoldDB" id="A0A5D2GJ28"/>
<evidence type="ECO:0000313" key="3">
    <source>
        <dbReference type="Proteomes" id="UP000323506"/>
    </source>
</evidence>
<evidence type="ECO:0000313" key="2">
    <source>
        <dbReference type="EMBL" id="TYH17923.1"/>
    </source>
</evidence>
<reference evidence="2 3" key="1">
    <citation type="submission" date="2019-06" db="EMBL/GenBank/DDBJ databases">
        <title>WGS assembly of Gossypium darwinii.</title>
        <authorList>
            <person name="Chen Z.J."/>
            <person name="Sreedasyam A."/>
            <person name="Ando A."/>
            <person name="Song Q."/>
            <person name="De L."/>
            <person name="Hulse-Kemp A."/>
            <person name="Ding M."/>
            <person name="Ye W."/>
            <person name="Kirkbride R."/>
            <person name="Jenkins J."/>
            <person name="Plott C."/>
            <person name="Lovell J."/>
            <person name="Lin Y.-M."/>
            <person name="Vaughn R."/>
            <person name="Liu B."/>
            <person name="Li W."/>
            <person name="Simpson S."/>
            <person name="Scheffler B."/>
            <person name="Saski C."/>
            <person name="Grover C."/>
            <person name="Hu G."/>
            <person name="Conover J."/>
            <person name="Carlson J."/>
            <person name="Shu S."/>
            <person name="Boston L."/>
            <person name="Williams M."/>
            <person name="Peterson D."/>
            <person name="Mcgee K."/>
            <person name="Jones D."/>
            <person name="Wendel J."/>
            <person name="Stelly D."/>
            <person name="Grimwood J."/>
            <person name="Schmutz J."/>
        </authorList>
    </citation>
    <scope>NUCLEOTIDE SEQUENCE [LARGE SCALE GENOMIC DNA]</scope>
    <source>
        <strain evidence="2">1808015.09</strain>
    </source>
</reference>
<evidence type="ECO:0000256" key="1">
    <source>
        <dbReference type="SAM" id="SignalP"/>
    </source>
</evidence>
<sequence>MVKMKFVCFCGLASGCCWMGSFLAPEIDIVGLFCERPFMFLRSPSVSKILILQSWRFFFQDHSHTRVVLH</sequence>
<dbReference type="EMBL" id="CM017692">
    <property type="protein sequence ID" value="TYH17923.1"/>
    <property type="molecule type" value="Genomic_DNA"/>
</dbReference>
<protein>
    <recommendedName>
        <fullName evidence="4">Secreted protein</fullName>
    </recommendedName>
</protein>
<evidence type="ECO:0008006" key="4">
    <source>
        <dbReference type="Google" id="ProtNLM"/>
    </source>
</evidence>
<keyword evidence="1" id="KW-0732">Signal</keyword>
<dbReference type="Proteomes" id="UP000323506">
    <property type="component" value="Chromosome A05"/>
</dbReference>
<proteinExistence type="predicted"/>
<gene>
    <name evidence="2" type="ORF">ES288_A05G230100v1</name>
</gene>